<dbReference type="EMBL" id="DQID01000305">
    <property type="protein sequence ID" value="HCT15447.1"/>
    <property type="molecule type" value="Genomic_DNA"/>
</dbReference>
<dbReference type="AlphaFoldDB" id="A0A3D4T2E9"/>
<accession>A0A3D4T2E9</accession>
<keyword evidence="2" id="KW-0560">Oxidoreductase</keyword>
<evidence type="ECO:0000313" key="2">
    <source>
        <dbReference type="EMBL" id="HCT15447.1"/>
    </source>
</evidence>
<dbReference type="Pfam" id="PF00208">
    <property type="entry name" value="ELFV_dehydrog"/>
    <property type="match status" value="1"/>
</dbReference>
<protein>
    <submittedName>
        <fullName evidence="2">Glutamate dehydrogenase</fullName>
        <ecNumber evidence="2">1.4.1.4</ecNumber>
    </submittedName>
</protein>
<comment type="caution">
    <text evidence="2">The sequence shown here is derived from an EMBL/GenBank/DDBJ whole genome shotgun (WGS) entry which is preliminary data.</text>
</comment>
<organism evidence="2 3">
    <name type="scientific">Corynebacterium nuruki</name>
    <dbReference type="NCBI Taxonomy" id="1032851"/>
    <lineage>
        <taxon>Bacteria</taxon>
        <taxon>Bacillati</taxon>
        <taxon>Actinomycetota</taxon>
        <taxon>Actinomycetes</taxon>
        <taxon>Mycobacteriales</taxon>
        <taxon>Corynebacteriaceae</taxon>
        <taxon>Corynebacterium</taxon>
    </lineage>
</organism>
<feature type="non-terminal residue" evidence="2">
    <location>
        <position position="1"/>
    </location>
</feature>
<dbReference type="STRING" id="863239.GCA_000213935_02458"/>
<dbReference type="GO" id="GO:0006537">
    <property type="term" value="P:glutamate biosynthetic process"/>
    <property type="evidence" value="ECO:0007669"/>
    <property type="project" value="TreeGrafter"/>
</dbReference>
<dbReference type="Gene3D" id="1.10.285.10">
    <property type="entry name" value="Glutamate Dehydrogenase, chain A, domain 3"/>
    <property type="match status" value="1"/>
</dbReference>
<dbReference type="GO" id="GO:0004354">
    <property type="term" value="F:glutamate dehydrogenase (NADP+) activity"/>
    <property type="evidence" value="ECO:0007669"/>
    <property type="project" value="UniProtKB-EC"/>
</dbReference>
<feature type="domain" description="Glutamate/phenylalanine/leucine/valine/L-tryptophan dehydrogenase C-terminal" evidence="1">
    <location>
        <begin position="1"/>
        <end position="65"/>
    </location>
</feature>
<sequence length="67" mass="7670">LEMQQNASRDSWTFEYTDKRLRDIMRNIFKNAARTAEDYDVPRDFVVGANIAGFKKVADAMIAQGVI</sequence>
<reference evidence="2 3" key="1">
    <citation type="journal article" date="2018" name="Nat. Biotechnol.">
        <title>A standardized bacterial taxonomy based on genome phylogeny substantially revises the tree of life.</title>
        <authorList>
            <person name="Parks D.H."/>
            <person name="Chuvochina M."/>
            <person name="Waite D.W."/>
            <person name="Rinke C."/>
            <person name="Skarshewski A."/>
            <person name="Chaumeil P.A."/>
            <person name="Hugenholtz P."/>
        </authorList>
    </citation>
    <scope>NUCLEOTIDE SEQUENCE [LARGE SCALE GENOMIC DNA]</scope>
    <source>
        <strain evidence="2">UBA11247</strain>
    </source>
</reference>
<evidence type="ECO:0000313" key="3">
    <source>
        <dbReference type="Proteomes" id="UP000261739"/>
    </source>
</evidence>
<name>A0A3D4T2E9_9CORY</name>
<evidence type="ECO:0000259" key="1">
    <source>
        <dbReference type="Pfam" id="PF00208"/>
    </source>
</evidence>
<dbReference type="EC" id="1.4.1.4" evidence="2"/>
<dbReference type="PANTHER" id="PTHR43571:SF1">
    <property type="entry name" value="NADP-SPECIFIC GLUTAMATE DEHYDROGENASE 1-RELATED"/>
    <property type="match status" value="1"/>
</dbReference>
<dbReference type="PANTHER" id="PTHR43571">
    <property type="entry name" value="NADP-SPECIFIC GLUTAMATE DEHYDROGENASE 1-RELATED"/>
    <property type="match status" value="1"/>
</dbReference>
<dbReference type="InterPro" id="IPR006096">
    <property type="entry name" value="Glu/Leu/Phe/Val/Trp_DH_C"/>
</dbReference>
<proteinExistence type="predicted"/>
<dbReference type="InterPro" id="IPR036291">
    <property type="entry name" value="NAD(P)-bd_dom_sf"/>
</dbReference>
<dbReference type="Proteomes" id="UP000261739">
    <property type="component" value="Unassembled WGS sequence"/>
</dbReference>
<dbReference type="FunFam" id="1.10.285.10:FF:000001">
    <property type="entry name" value="Glutamate dehydrogenase"/>
    <property type="match status" value="1"/>
</dbReference>
<dbReference type="SUPFAM" id="SSF51735">
    <property type="entry name" value="NAD(P)-binding Rossmann-fold domains"/>
    <property type="match status" value="1"/>
</dbReference>
<dbReference type="GO" id="GO:0005829">
    <property type="term" value="C:cytosol"/>
    <property type="evidence" value="ECO:0007669"/>
    <property type="project" value="TreeGrafter"/>
</dbReference>
<gene>
    <name evidence="2" type="ORF">DIW82_11880</name>
</gene>
<dbReference type="InterPro" id="IPR050724">
    <property type="entry name" value="Glu_Leu_Phe_Val_DH"/>
</dbReference>